<gene>
    <name evidence="2" type="ORF">SAMN02745134_00384</name>
</gene>
<dbReference type="STRING" id="1121291.SAMN02745134_00384"/>
<dbReference type="EMBL" id="FWXH01000002">
    <property type="protein sequence ID" value="SMC17602.1"/>
    <property type="molecule type" value="Genomic_DNA"/>
</dbReference>
<name>A0A1W1X0X9_9CLOT</name>
<keyword evidence="1" id="KW-0472">Membrane</keyword>
<reference evidence="2 3" key="1">
    <citation type="submission" date="2017-04" db="EMBL/GenBank/DDBJ databases">
        <authorList>
            <person name="Afonso C.L."/>
            <person name="Miller P.J."/>
            <person name="Scott M.A."/>
            <person name="Spackman E."/>
            <person name="Goraichik I."/>
            <person name="Dimitrov K.M."/>
            <person name="Suarez D.L."/>
            <person name="Swayne D.E."/>
        </authorList>
    </citation>
    <scope>NUCLEOTIDE SEQUENCE [LARGE SCALE GENOMIC DNA]</scope>
    <source>
        <strain evidence="2 3">DSM 12555</strain>
    </source>
</reference>
<evidence type="ECO:0000313" key="3">
    <source>
        <dbReference type="Proteomes" id="UP000192468"/>
    </source>
</evidence>
<evidence type="ECO:0000313" key="2">
    <source>
        <dbReference type="EMBL" id="SMC17602.1"/>
    </source>
</evidence>
<dbReference type="OrthoDB" id="9962589at2"/>
<keyword evidence="3" id="KW-1185">Reference proteome</keyword>
<feature type="transmembrane region" description="Helical" evidence="1">
    <location>
        <begin position="20"/>
        <end position="41"/>
    </location>
</feature>
<dbReference type="RefSeq" id="WP_084113572.1">
    <property type="nucleotide sequence ID" value="NZ_FWXH01000002.1"/>
</dbReference>
<proteinExistence type="predicted"/>
<keyword evidence="1" id="KW-1133">Transmembrane helix</keyword>
<organism evidence="2 3">
    <name type="scientific">Clostridium acidisoli DSM 12555</name>
    <dbReference type="NCBI Taxonomy" id="1121291"/>
    <lineage>
        <taxon>Bacteria</taxon>
        <taxon>Bacillati</taxon>
        <taxon>Bacillota</taxon>
        <taxon>Clostridia</taxon>
        <taxon>Eubacteriales</taxon>
        <taxon>Clostridiaceae</taxon>
        <taxon>Clostridium</taxon>
    </lineage>
</organism>
<keyword evidence="1" id="KW-0812">Transmembrane</keyword>
<accession>A0A1W1X0X9</accession>
<evidence type="ECO:0000256" key="1">
    <source>
        <dbReference type="SAM" id="Phobius"/>
    </source>
</evidence>
<sequence length="150" mass="18389">MEYNFLPKWYKLKIRKRNKLILNMIVIILFLINIFMIYRIYDIDRNMLMTKNTYKPIDKKKNNTVNESKDRLTLNNFMNFLKFKSIDKFYTVTVKQNNIEVNFKINNMDDYELYTKDIEDKKDYKIIKLMAPEDKTKDIKLFQADIEVKK</sequence>
<dbReference type="AlphaFoldDB" id="A0A1W1X0X9"/>
<protein>
    <submittedName>
        <fullName evidence="2">Uncharacterized protein</fullName>
    </submittedName>
</protein>
<dbReference type="Proteomes" id="UP000192468">
    <property type="component" value="Unassembled WGS sequence"/>
</dbReference>